<dbReference type="Pfam" id="PF00724">
    <property type="entry name" value="Oxidored_FMN"/>
    <property type="match status" value="1"/>
</dbReference>
<dbReference type="Gene3D" id="3.20.20.70">
    <property type="entry name" value="Aldolase class I"/>
    <property type="match status" value="2"/>
</dbReference>
<dbReference type="InterPro" id="IPR001155">
    <property type="entry name" value="OxRdtase_FMN_N"/>
</dbReference>
<gene>
    <name evidence="7" type="ORF">Fcan01_17307</name>
</gene>
<dbReference type="GO" id="GO:0010181">
    <property type="term" value="F:FMN binding"/>
    <property type="evidence" value="ECO:0007669"/>
    <property type="project" value="InterPro"/>
</dbReference>
<name>A0A226DQD1_FOLCA</name>
<keyword evidence="8" id="KW-1185">Reference proteome</keyword>
<evidence type="ECO:0000256" key="2">
    <source>
        <dbReference type="ARBA" id="ARBA00022630"/>
    </source>
</evidence>
<dbReference type="Proteomes" id="UP000198287">
    <property type="component" value="Unassembled WGS sequence"/>
</dbReference>
<evidence type="ECO:0000256" key="1">
    <source>
        <dbReference type="ARBA" id="ARBA00001917"/>
    </source>
</evidence>
<evidence type="ECO:0000256" key="4">
    <source>
        <dbReference type="ARBA" id="ARBA00022857"/>
    </source>
</evidence>
<evidence type="ECO:0000256" key="3">
    <source>
        <dbReference type="ARBA" id="ARBA00022643"/>
    </source>
</evidence>
<keyword evidence="3" id="KW-0288">FMN</keyword>
<reference evidence="7 8" key="1">
    <citation type="submission" date="2015-12" db="EMBL/GenBank/DDBJ databases">
        <title>The genome of Folsomia candida.</title>
        <authorList>
            <person name="Faddeeva A."/>
            <person name="Derks M.F."/>
            <person name="Anvar Y."/>
            <person name="Smit S."/>
            <person name="Van Straalen N."/>
            <person name="Roelofs D."/>
        </authorList>
    </citation>
    <scope>NUCLEOTIDE SEQUENCE [LARGE SCALE GENOMIC DNA]</scope>
    <source>
        <strain evidence="7 8">VU population</strain>
        <tissue evidence="7">Whole body</tissue>
    </source>
</reference>
<dbReference type="InterPro" id="IPR044152">
    <property type="entry name" value="YqjM-like"/>
</dbReference>
<proteinExistence type="predicted"/>
<evidence type="ECO:0000313" key="7">
    <source>
        <dbReference type="EMBL" id="OXA47722.1"/>
    </source>
</evidence>
<dbReference type="OrthoDB" id="72788at2759"/>
<dbReference type="GO" id="GO:0003959">
    <property type="term" value="F:NADPH dehydrogenase activity"/>
    <property type="evidence" value="ECO:0007669"/>
    <property type="project" value="InterPro"/>
</dbReference>
<dbReference type="GO" id="GO:0050661">
    <property type="term" value="F:NADP binding"/>
    <property type="evidence" value="ECO:0007669"/>
    <property type="project" value="InterPro"/>
</dbReference>
<dbReference type="OMA" id="ANIPWGP"/>
<dbReference type="AlphaFoldDB" id="A0A226DQD1"/>
<evidence type="ECO:0000256" key="5">
    <source>
        <dbReference type="ARBA" id="ARBA00023002"/>
    </source>
</evidence>
<evidence type="ECO:0000259" key="6">
    <source>
        <dbReference type="Pfam" id="PF00724"/>
    </source>
</evidence>
<keyword evidence="4" id="KW-0521">NADP</keyword>
<dbReference type="PANTHER" id="PTHR43303">
    <property type="entry name" value="NADPH DEHYDROGENASE C23G7.10C-RELATED"/>
    <property type="match status" value="1"/>
</dbReference>
<dbReference type="CDD" id="cd02932">
    <property type="entry name" value="OYE_YqiM_FMN"/>
    <property type="match status" value="1"/>
</dbReference>
<comment type="caution">
    <text evidence="7">The sequence shown here is derived from an EMBL/GenBank/DDBJ whole genome shotgun (WGS) entry which is preliminary data.</text>
</comment>
<dbReference type="STRING" id="158441.A0A226DQD1"/>
<feature type="domain" description="NADH:flavin oxidoreductase/NADH oxidase N-terminal" evidence="6">
    <location>
        <begin position="206"/>
        <end position="384"/>
    </location>
</feature>
<sequence>MGDARCISRNSLSPLPLGHIQEKTVGVKLDGPSSSEPSLFSPITIRGLTFNNRILVSPMCMYSCQNQDGIFTDFHLAHIGTLSLRGPGLVFIEATAVQPNGRLSPQDTGLWNEDQELALCRLVRLAKACNGARIGIQLAHGGRKAAAYPPFHRFEETGGQIARGIVPNEEGGWAADLVAPSAIPWKDNGEYPTPNELTKEQIKELIHAAHGYLIHEFLSGHTNQRSDEYGGNFENRIRFLLEIVSAIRTVIPEEMPLFCRLSGTDYVDGLLSKDPTGWDIYQVTELCRRFTPLGVDVVDLSSGGNLPTVFKGGIGPDFGFQLPLAEEVKKANIPGLKVAAVGSLQNAKLSDEAVRSGKADFIGIGRHFLKDPNWVYTAAEELNVNIRWPAQYSWMWSWGK</sequence>
<dbReference type="SUPFAM" id="SSF51395">
    <property type="entry name" value="FMN-linked oxidoreductases"/>
    <property type="match status" value="1"/>
</dbReference>
<keyword evidence="2" id="KW-0285">Flavoprotein</keyword>
<dbReference type="PANTHER" id="PTHR43303:SF4">
    <property type="entry name" value="NADPH DEHYDROGENASE C23G7.10C-RELATED"/>
    <property type="match status" value="1"/>
</dbReference>
<dbReference type="EMBL" id="LNIX01000012">
    <property type="protein sequence ID" value="OXA47722.1"/>
    <property type="molecule type" value="Genomic_DNA"/>
</dbReference>
<accession>A0A226DQD1</accession>
<evidence type="ECO:0000313" key="8">
    <source>
        <dbReference type="Proteomes" id="UP000198287"/>
    </source>
</evidence>
<dbReference type="InterPro" id="IPR013785">
    <property type="entry name" value="Aldolase_TIM"/>
</dbReference>
<keyword evidence="5" id="KW-0560">Oxidoreductase</keyword>
<protein>
    <submittedName>
        <fullName evidence="7">NADPH dehydrogenase</fullName>
    </submittedName>
</protein>
<comment type="cofactor">
    <cofactor evidence="1">
        <name>FMN</name>
        <dbReference type="ChEBI" id="CHEBI:58210"/>
    </cofactor>
</comment>
<organism evidence="7 8">
    <name type="scientific">Folsomia candida</name>
    <name type="common">Springtail</name>
    <dbReference type="NCBI Taxonomy" id="158441"/>
    <lineage>
        <taxon>Eukaryota</taxon>
        <taxon>Metazoa</taxon>
        <taxon>Ecdysozoa</taxon>
        <taxon>Arthropoda</taxon>
        <taxon>Hexapoda</taxon>
        <taxon>Collembola</taxon>
        <taxon>Entomobryomorpha</taxon>
        <taxon>Isotomoidea</taxon>
        <taxon>Isotomidae</taxon>
        <taxon>Proisotominae</taxon>
        <taxon>Folsomia</taxon>
    </lineage>
</organism>